<dbReference type="EMBL" id="NHOQ01001794">
    <property type="protein sequence ID" value="PWA22189.1"/>
    <property type="molecule type" value="Genomic_DNA"/>
</dbReference>
<organism evidence="1 2">
    <name type="scientific">Gambusia affinis</name>
    <name type="common">Western mosquitofish</name>
    <name type="synonym">Heterandria affinis</name>
    <dbReference type="NCBI Taxonomy" id="33528"/>
    <lineage>
        <taxon>Eukaryota</taxon>
        <taxon>Metazoa</taxon>
        <taxon>Chordata</taxon>
        <taxon>Craniata</taxon>
        <taxon>Vertebrata</taxon>
        <taxon>Euteleostomi</taxon>
        <taxon>Actinopterygii</taxon>
        <taxon>Neopterygii</taxon>
        <taxon>Teleostei</taxon>
        <taxon>Neoteleostei</taxon>
        <taxon>Acanthomorphata</taxon>
        <taxon>Ovalentaria</taxon>
        <taxon>Atherinomorphae</taxon>
        <taxon>Cyprinodontiformes</taxon>
        <taxon>Poeciliidae</taxon>
        <taxon>Poeciliinae</taxon>
        <taxon>Gambusia</taxon>
    </lineage>
</organism>
<sequence length="81" mass="9029">MSVSQAEKHLVVFKKTGTNIQEHLDAITTSTQPYLLAVGQRKKVAHQFFIILDKNDIACRSTSSLGAFDELFKAHYAFATT</sequence>
<evidence type="ECO:0000313" key="1">
    <source>
        <dbReference type="EMBL" id="PWA22189.1"/>
    </source>
</evidence>
<evidence type="ECO:0000313" key="2">
    <source>
        <dbReference type="Proteomes" id="UP000250572"/>
    </source>
</evidence>
<accession>A0A315VS54</accession>
<keyword evidence="2" id="KW-1185">Reference proteome</keyword>
<gene>
    <name evidence="1" type="ORF">CCH79_00021021</name>
</gene>
<reference evidence="1 2" key="1">
    <citation type="journal article" date="2018" name="G3 (Bethesda)">
        <title>A High-Quality Reference Genome for the Invasive Mosquitofish Gambusia affinis Using a Chicago Library.</title>
        <authorList>
            <person name="Hoffberg S.L."/>
            <person name="Troendle N.J."/>
            <person name="Glenn T.C."/>
            <person name="Mahmud O."/>
            <person name="Louha S."/>
            <person name="Chalopin D."/>
            <person name="Bennetzen J.L."/>
            <person name="Mauricio R."/>
        </authorList>
    </citation>
    <scope>NUCLEOTIDE SEQUENCE [LARGE SCALE GENOMIC DNA]</scope>
    <source>
        <strain evidence="1">NE01/NJP1002.9</strain>
        <tissue evidence="1">Muscle</tissue>
    </source>
</reference>
<name>A0A315VS54_GAMAF</name>
<protein>
    <submittedName>
        <fullName evidence="1">Uncharacterized protein</fullName>
    </submittedName>
</protein>
<feature type="non-terminal residue" evidence="1">
    <location>
        <position position="81"/>
    </location>
</feature>
<comment type="caution">
    <text evidence="1">The sequence shown here is derived from an EMBL/GenBank/DDBJ whole genome shotgun (WGS) entry which is preliminary data.</text>
</comment>
<dbReference type="AlphaFoldDB" id="A0A315VS54"/>
<dbReference type="Proteomes" id="UP000250572">
    <property type="component" value="Unassembled WGS sequence"/>
</dbReference>
<proteinExistence type="predicted"/>